<proteinExistence type="predicted"/>
<protein>
    <submittedName>
        <fullName evidence="1">Uncharacterized protein</fullName>
    </submittedName>
</protein>
<dbReference type="AlphaFoldDB" id="A0A6G0XRT0"/>
<dbReference type="Proteomes" id="UP000481153">
    <property type="component" value="Unassembled WGS sequence"/>
</dbReference>
<evidence type="ECO:0000313" key="2">
    <source>
        <dbReference type="Proteomes" id="UP000481153"/>
    </source>
</evidence>
<keyword evidence="2" id="KW-1185">Reference proteome</keyword>
<reference evidence="1 2" key="1">
    <citation type="submission" date="2019-07" db="EMBL/GenBank/DDBJ databases">
        <title>Genomics analysis of Aphanomyces spp. identifies a new class of oomycete effector associated with host adaptation.</title>
        <authorList>
            <person name="Gaulin E."/>
        </authorList>
    </citation>
    <scope>NUCLEOTIDE SEQUENCE [LARGE SCALE GENOMIC DNA]</scope>
    <source>
        <strain evidence="1 2">ATCC 201684</strain>
    </source>
</reference>
<evidence type="ECO:0000313" key="1">
    <source>
        <dbReference type="EMBL" id="KAF0743149.1"/>
    </source>
</evidence>
<organism evidence="1 2">
    <name type="scientific">Aphanomyces euteiches</name>
    <dbReference type="NCBI Taxonomy" id="100861"/>
    <lineage>
        <taxon>Eukaryota</taxon>
        <taxon>Sar</taxon>
        <taxon>Stramenopiles</taxon>
        <taxon>Oomycota</taxon>
        <taxon>Saprolegniomycetes</taxon>
        <taxon>Saprolegniales</taxon>
        <taxon>Verrucalvaceae</taxon>
        <taxon>Aphanomyces</taxon>
    </lineage>
</organism>
<sequence length="169" mass="19069">MARHGYHYNGLLGAPLVTFSAPLVLARSAAQRENSPLRIFSGLVSFDLKLRGISPTRGTSYNPPSLEVSRHYKTYKRILLFVLFNDAPSFDKVVSSVGHRHVVESSSSWKSGASRLGTCPLSRLVDIKPVENAHAFLDALVDRTTRFRRLIRVVFPLRRDHTVHVVWFD</sequence>
<dbReference type="EMBL" id="VJMJ01000022">
    <property type="protein sequence ID" value="KAF0743149.1"/>
    <property type="molecule type" value="Genomic_DNA"/>
</dbReference>
<comment type="caution">
    <text evidence="1">The sequence shown here is derived from an EMBL/GenBank/DDBJ whole genome shotgun (WGS) entry which is preliminary data.</text>
</comment>
<name>A0A6G0XRT0_9STRA</name>
<gene>
    <name evidence="1" type="ORF">Ae201684_002204</name>
</gene>
<accession>A0A6G0XRT0</accession>